<keyword evidence="3" id="KW-0325">Glycoprotein</keyword>
<keyword evidence="5" id="KW-0812">Transmembrane</keyword>
<feature type="compositionally biased region" description="Low complexity" evidence="4">
    <location>
        <begin position="96"/>
        <end position="121"/>
    </location>
</feature>
<dbReference type="Pfam" id="PF04577">
    <property type="entry name" value="Glyco_transf_61"/>
    <property type="match status" value="1"/>
</dbReference>
<feature type="domain" description="Glycosyltransferase 61 catalytic" evidence="6">
    <location>
        <begin position="703"/>
        <end position="792"/>
    </location>
</feature>
<dbReference type="Proteomes" id="UP001516023">
    <property type="component" value="Unassembled WGS sequence"/>
</dbReference>
<evidence type="ECO:0000256" key="4">
    <source>
        <dbReference type="SAM" id="MobiDB-lite"/>
    </source>
</evidence>
<organism evidence="7 8">
    <name type="scientific">Cyclotella cryptica</name>
    <dbReference type="NCBI Taxonomy" id="29204"/>
    <lineage>
        <taxon>Eukaryota</taxon>
        <taxon>Sar</taxon>
        <taxon>Stramenopiles</taxon>
        <taxon>Ochrophyta</taxon>
        <taxon>Bacillariophyta</taxon>
        <taxon>Coscinodiscophyceae</taxon>
        <taxon>Thalassiosirophycidae</taxon>
        <taxon>Stephanodiscales</taxon>
        <taxon>Stephanodiscaceae</taxon>
        <taxon>Cyclotella</taxon>
    </lineage>
</organism>
<protein>
    <recommendedName>
        <fullName evidence="6">Glycosyltransferase 61 catalytic domain-containing protein</fullName>
    </recommendedName>
</protein>
<evidence type="ECO:0000313" key="8">
    <source>
        <dbReference type="Proteomes" id="UP001516023"/>
    </source>
</evidence>
<evidence type="ECO:0000256" key="2">
    <source>
        <dbReference type="ARBA" id="ARBA00022679"/>
    </source>
</evidence>
<feature type="region of interest" description="Disordered" evidence="4">
    <location>
        <begin position="507"/>
        <end position="532"/>
    </location>
</feature>
<gene>
    <name evidence="7" type="ORF">HJC23_006152</name>
</gene>
<dbReference type="EMBL" id="JABMIG020000221">
    <property type="protein sequence ID" value="KAL3785103.1"/>
    <property type="molecule type" value="Genomic_DNA"/>
</dbReference>
<keyword evidence="1" id="KW-0328">Glycosyltransferase</keyword>
<evidence type="ECO:0000256" key="1">
    <source>
        <dbReference type="ARBA" id="ARBA00022676"/>
    </source>
</evidence>
<dbReference type="GO" id="GO:0016757">
    <property type="term" value="F:glycosyltransferase activity"/>
    <property type="evidence" value="ECO:0007669"/>
    <property type="project" value="UniProtKB-KW"/>
</dbReference>
<feature type="region of interest" description="Disordered" evidence="4">
    <location>
        <begin position="72"/>
        <end position="136"/>
    </location>
</feature>
<accession>A0ABD3PC58</accession>
<evidence type="ECO:0000256" key="3">
    <source>
        <dbReference type="ARBA" id="ARBA00023180"/>
    </source>
</evidence>
<keyword evidence="5" id="KW-1133">Transmembrane helix</keyword>
<reference evidence="7 8" key="1">
    <citation type="journal article" date="2020" name="G3 (Bethesda)">
        <title>Improved Reference Genome for Cyclotella cryptica CCMP332, a Model for Cell Wall Morphogenesis, Salinity Adaptation, and Lipid Production in Diatoms (Bacillariophyta).</title>
        <authorList>
            <person name="Roberts W.R."/>
            <person name="Downey K.M."/>
            <person name="Ruck E.C."/>
            <person name="Traller J.C."/>
            <person name="Alverson A.J."/>
        </authorList>
    </citation>
    <scope>NUCLEOTIDE SEQUENCE [LARGE SCALE GENOMIC DNA]</scope>
    <source>
        <strain evidence="7 8">CCMP332</strain>
    </source>
</reference>
<dbReference type="InterPro" id="IPR049625">
    <property type="entry name" value="Glyco_transf_61_cat"/>
</dbReference>
<evidence type="ECO:0000313" key="7">
    <source>
        <dbReference type="EMBL" id="KAL3785103.1"/>
    </source>
</evidence>
<dbReference type="PANTHER" id="PTHR20961:SF124">
    <property type="entry name" value="GLYCOSYLTRANSFERASE"/>
    <property type="match status" value="1"/>
</dbReference>
<dbReference type="PANTHER" id="PTHR20961">
    <property type="entry name" value="GLYCOSYLTRANSFERASE"/>
    <property type="match status" value="1"/>
</dbReference>
<keyword evidence="2" id="KW-0808">Transferase</keyword>
<dbReference type="InterPro" id="IPR007657">
    <property type="entry name" value="Glycosyltransferase_61"/>
</dbReference>
<comment type="caution">
    <text evidence="7">The sequence shown here is derived from an EMBL/GenBank/DDBJ whole genome shotgun (WGS) entry which is preliminary data.</text>
</comment>
<feature type="compositionally biased region" description="Polar residues" evidence="4">
    <location>
        <begin position="507"/>
        <end position="524"/>
    </location>
</feature>
<sequence length="859" mass="96720">MSASSRNLEVTNASPLGPTASRGRRFYVISFLILLVGFIYLKLDSWEIVQWNGDNSLLRGYREIKLALSQQTIDERESPPPRGANETDFSAIPEATKSPSLSPTKSPTLLPTKSTSSTTTLAPNASTHRCHGITPLPQSSTNQTTKYIIWYPRSGMGNVLVSYTSASIYSCLTGRILKIAPYATRENDVFDCPAYYDDSYDGSICHDLEMDRELTRRYESWKGRILSPEAWALDHCPKRRQDLEYFLCDDGLSEEEFIAVNSCQYWGDLFFANPYLKGRLSNRVFSEMLRDRLRPSVPVREKMVRDGPYHVCIHVRWDYGTTAKSLGEDWIENLGTCVRNLFDRQDDNGAKREVLLFTMHEDVRQAVRGSLENSSSGGEQHKVRFASEVSPAGGGGHSSDKYQGVADMFSMGQQCVHLLPSMKTSTYFLIGANLMDNLSVFPGEEWKNGCLEGSGLTQLNPVGDFWSDSMSGDVCKIRDVQCKVKEDLQTQVNATISVSKNADVSAEVSSGEDSSINSFATTSEPDPEPIHDDKCKRMFEWSMLDRWKSDGKDFDFNNLPQTKRLDITRMGGPSAVGSLTMRIEVRNRALNLTAVDTTKGMKDLKSPNVWHRYTALYGTWVGVQIATRKYHLLTNRTVYVHDCNGDMPLEWLDLGEISCDRNLIHDADVVIVPPVDGLMWDLAWDFDFQCENSEMFKAFASLFVDKSAKLDPTDAMGCWISREGATYGTVTNLDDVLNMMREVFPRVKVLEFNAKLTTHENVEMLRECRVLFGNHGAGHTNAIYARPGVSVVEIIGKSKPAYYRNINMLLNQNYESIIGDPTREISDPDFTVNLDEARAALIRGRDHAAAWIEKHGYWR</sequence>
<keyword evidence="5" id="KW-0472">Membrane</keyword>
<evidence type="ECO:0000256" key="5">
    <source>
        <dbReference type="SAM" id="Phobius"/>
    </source>
</evidence>
<evidence type="ECO:0000259" key="6">
    <source>
        <dbReference type="Pfam" id="PF04577"/>
    </source>
</evidence>
<proteinExistence type="predicted"/>
<name>A0ABD3PC58_9STRA</name>
<feature type="transmembrane region" description="Helical" evidence="5">
    <location>
        <begin position="26"/>
        <end position="43"/>
    </location>
</feature>
<dbReference type="AlphaFoldDB" id="A0ABD3PC58"/>
<keyword evidence="8" id="KW-1185">Reference proteome</keyword>